<comment type="caution">
    <text evidence="1">The sequence shown here is derived from an EMBL/GenBank/DDBJ whole genome shotgun (WGS) entry which is preliminary data.</text>
</comment>
<keyword evidence="2" id="KW-1185">Reference proteome</keyword>
<dbReference type="RefSeq" id="WP_271267390.1">
    <property type="nucleotide sequence ID" value="NZ_JAMGZJ010000072.1"/>
</dbReference>
<protein>
    <submittedName>
        <fullName evidence="1">Uncharacterized protein</fullName>
    </submittedName>
</protein>
<proteinExistence type="predicted"/>
<dbReference type="AlphaFoldDB" id="A0A9J6QF48"/>
<sequence length="116" mass="13683">MRKTPNDKIGATFPLFNSKSIYATEEELREDSHRWETTLRSEHTFNKDTLKDPCFDVIYYGRDCGMPVEVEDLPELAYVLIVSLKAKDTPELYNNIRQRYQTLQPIKIKQQIRIQS</sequence>
<accession>A0A9J6QF48</accession>
<evidence type="ECO:0000313" key="2">
    <source>
        <dbReference type="Proteomes" id="UP001061282"/>
    </source>
</evidence>
<reference evidence="1" key="1">
    <citation type="submission" date="2022-05" db="EMBL/GenBank/DDBJ databases">
        <title>Description of a novel species of Leclercia; Leclercia tamurae and the Proposal for a Novel Genus Silvania gen. nov. Containing Two Novel Species Silvania hatchlandensis sp. nov. and Silvania confinis sp. nov. Isolated from the Rhizosphere of Oak.</title>
        <authorList>
            <person name="Maddock D.W."/>
            <person name="Brady C.L."/>
            <person name="Denman S."/>
            <person name="Arnold D."/>
        </authorList>
    </citation>
    <scope>NUCLEOTIDE SEQUENCE</scope>
    <source>
        <strain evidence="1">H4N4</strain>
    </source>
</reference>
<dbReference type="Proteomes" id="UP001061282">
    <property type="component" value="Unassembled WGS sequence"/>
</dbReference>
<organism evidence="1 2">
    <name type="scientific">Silvania confinis</name>
    <dbReference type="NCBI Taxonomy" id="2926470"/>
    <lineage>
        <taxon>Bacteria</taxon>
        <taxon>Pseudomonadati</taxon>
        <taxon>Pseudomonadota</taxon>
        <taxon>Gammaproteobacteria</taxon>
        <taxon>Enterobacterales</taxon>
        <taxon>Enterobacteriaceae</taxon>
        <taxon>Silvania</taxon>
    </lineage>
</organism>
<name>A0A9J6QF48_9ENTR</name>
<gene>
    <name evidence="1" type="ORF">M8013_08705</name>
</gene>
<evidence type="ECO:0000313" key="1">
    <source>
        <dbReference type="EMBL" id="MCU6668827.1"/>
    </source>
</evidence>
<dbReference type="EMBL" id="JAMGZJ010000072">
    <property type="protein sequence ID" value="MCU6668827.1"/>
    <property type="molecule type" value="Genomic_DNA"/>
</dbReference>